<reference evidence="14 15" key="1">
    <citation type="submission" date="2018-11" db="EMBL/GenBank/DDBJ databases">
        <title>Genome sequence of Saitozyma podzolica DSM 27192.</title>
        <authorList>
            <person name="Aliyu H."/>
            <person name="Gorte O."/>
            <person name="Ochsenreither K."/>
        </authorList>
    </citation>
    <scope>NUCLEOTIDE SEQUENCE [LARGE SCALE GENOMIC DNA]</scope>
    <source>
        <strain evidence="14 15">DSM 27192</strain>
    </source>
</reference>
<evidence type="ECO:0000256" key="3">
    <source>
        <dbReference type="ARBA" id="ARBA00008698"/>
    </source>
</evidence>
<feature type="transmembrane region" description="Helical" evidence="12">
    <location>
        <begin position="141"/>
        <end position="164"/>
    </location>
</feature>
<organism evidence="14 15">
    <name type="scientific">Saitozyma podzolica</name>
    <dbReference type="NCBI Taxonomy" id="1890683"/>
    <lineage>
        <taxon>Eukaryota</taxon>
        <taxon>Fungi</taxon>
        <taxon>Dikarya</taxon>
        <taxon>Basidiomycota</taxon>
        <taxon>Agaricomycotina</taxon>
        <taxon>Tremellomycetes</taxon>
        <taxon>Tremellales</taxon>
        <taxon>Trimorphomycetaceae</taxon>
        <taxon>Saitozyma</taxon>
    </lineage>
</organism>
<evidence type="ECO:0000256" key="1">
    <source>
        <dbReference type="ARBA" id="ARBA00004477"/>
    </source>
</evidence>
<evidence type="ECO:0000256" key="9">
    <source>
        <dbReference type="ARBA" id="ARBA00022824"/>
    </source>
</evidence>
<feature type="region of interest" description="Disordered" evidence="13">
    <location>
        <begin position="1"/>
        <end position="20"/>
    </location>
</feature>
<evidence type="ECO:0000256" key="8">
    <source>
        <dbReference type="ARBA" id="ARBA00022692"/>
    </source>
</evidence>
<gene>
    <name evidence="14" type="primary">GPI18</name>
    <name evidence="14" type="ORF">EHS25_001058</name>
</gene>
<comment type="caution">
    <text evidence="14">The sequence shown here is derived from an EMBL/GenBank/DDBJ whole genome shotgun (WGS) entry which is preliminary data.</text>
</comment>
<evidence type="ECO:0000256" key="7">
    <source>
        <dbReference type="ARBA" id="ARBA00022679"/>
    </source>
</evidence>
<comment type="function">
    <text evidence="12">Mannosyltransferase involved in glycosylphosphatidylinositol-anchor biosynthesis.</text>
</comment>
<dbReference type="STRING" id="1890683.A0A427YHF6"/>
<keyword evidence="11 12" id="KW-0472">Membrane</keyword>
<keyword evidence="7 12" id="KW-0808">Transferase</keyword>
<dbReference type="Proteomes" id="UP000279259">
    <property type="component" value="Unassembled WGS sequence"/>
</dbReference>
<sequence>MGLGPPRDPRTEAGLQRSTSTGSPIRTIALLALLSRIVPLALLHLLPIRTFDASASLLSPPTSSGISLTPLTTYTPPTLRWDAIHFATIALRGYTFEQQLAFQPGWPLVMRVAGEGVWWAKRLFAGLVSGDSSSILTSNDVVLGGVIAANAAFVGAAIMLYKYVKTPFLALVFPLTSQTHLPNHLSLLRTTHYIPVPPPPTPAVLSSPYTEPLFALLTFTGFFLAVTKRYLLSGLVLGLATSVRATGIFGVGVLGWIILFGLSAPDATSLRPSRLLRRSITALLPCTLVLAPFLIFQWYAYASFCHSSKTSRPWCNARPPVPYSFVQREYWNMGLLEYWTPAQLPNFLIAAPVLLVSLIPSFVYFRQTLSPVFARGKSQHLSAPFPPHASPALLPFHIHHLALTLLLIFASHTQISLRPWLFTGLELRQYRENREPHEYPQEPQAEVMEETTRA</sequence>
<keyword evidence="5 12" id="KW-0337">GPI-anchor biosynthesis</keyword>
<feature type="transmembrane region" description="Helical" evidence="12">
    <location>
        <begin position="213"/>
        <end position="231"/>
    </location>
</feature>
<feature type="transmembrane region" description="Helical" evidence="12">
    <location>
        <begin position="25"/>
        <end position="46"/>
    </location>
</feature>
<keyword evidence="8 12" id="KW-0812">Transmembrane</keyword>
<dbReference type="PANTHER" id="PTHR12468">
    <property type="entry name" value="GPI MANNOSYLTRANSFERASE 2"/>
    <property type="match status" value="1"/>
</dbReference>
<evidence type="ECO:0000256" key="2">
    <source>
        <dbReference type="ARBA" id="ARBA00004687"/>
    </source>
</evidence>
<keyword evidence="6 12" id="KW-0328">Glycosyltransferase</keyword>
<evidence type="ECO:0000256" key="4">
    <source>
        <dbReference type="ARBA" id="ARBA00013795"/>
    </source>
</evidence>
<comment type="subcellular location">
    <subcellularLocation>
        <location evidence="1 12">Endoplasmic reticulum membrane</location>
        <topology evidence="1 12">Multi-pass membrane protein</topology>
    </subcellularLocation>
</comment>
<evidence type="ECO:0000256" key="13">
    <source>
        <dbReference type="SAM" id="MobiDB-lite"/>
    </source>
</evidence>
<evidence type="ECO:0000256" key="6">
    <source>
        <dbReference type="ARBA" id="ARBA00022676"/>
    </source>
</evidence>
<comment type="caution">
    <text evidence="12">Lacks conserved residue(s) required for the propagation of feature annotation.</text>
</comment>
<dbReference type="EMBL" id="RSCD01000010">
    <property type="protein sequence ID" value="RSH90453.1"/>
    <property type="molecule type" value="Genomic_DNA"/>
</dbReference>
<feature type="transmembrane region" description="Helical" evidence="12">
    <location>
        <begin position="392"/>
        <end position="410"/>
    </location>
</feature>
<evidence type="ECO:0000256" key="5">
    <source>
        <dbReference type="ARBA" id="ARBA00022502"/>
    </source>
</evidence>
<feature type="transmembrane region" description="Helical" evidence="12">
    <location>
        <begin position="243"/>
        <end position="262"/>
    </location>
</feature>
<dbReference type="GO" id="GO:0031501">
    <property type="term" value="C:mannosyltransferase complex"/>
    <property type="evidence" value="ECO:0007669"/>
    <property type="project" value="TreeGrafter"/>
</dbReference>
<comment type="pathway">
    <text evidence="2 12">Glycolipid biosynthesis; glycosylphosphatidylinositol-anchor biosynthesis.</text>
</comment>
<dbReference type="OrthoDB" id="10252502at2759"/>
<evidence type="ECO:0000256" key="11">
    <source>
        <dbReference type="ARBA" id="ARBA00023136"/>
    </source>
</evidence>
<evidence type="ECO:0000313" key="15">
    <source>
        <dbReference type="Proteomes" id="UP000279259"/>
    </source>
</evidence>
<feature type="region of interest" description="Disordered" evidence="13">
    <location>
        <begin position="433"/>
        <end position="454"/>
    </location>
</feature>
<name>A0A427YHF6_9TREE</name>
<dbReference type="GO" id="GO:0004376">
    <property type="term" value="F:GPI mannosyltransferase activity"/>
    <property type="evidence" value="ECO:0007669"/>
    <property type="project" value="InterPro"/>
</dbReference>
<evidence type="ECO:0000256" key="12">
    <source>
        <dbReference type="RuleBase" id="RU363112"/>
    </source>
</evidence>
<protein>
    <recommendedName>
        <fullName evidence="4 12">GPI mannosyltransferase 2</fullName>
        <ecNumber evidence="12">2.4.1.-</ecNumber>
    </recommendedName>
</protein>
<feature type="transmembrane region" description="Helical" evidence="12">
    <location>
        <begin position="282"/>
        <end position="302"/>
    </location>
</feature>
<keyword evidence="10 12" id="KW-1133">Transmembrane helix</keyword>
<dbReference type="GO" id="GO:0006506">
    <property type="term" value="P:GPI anchor biosynthetic process"/>
    <property type="evidence" value="ECO:0007669"/>
    <property type="project" value="UniProtKB-UniPathway"/>
</dbReference>
<dbReference type="Pfam" id="PF04188">
    <property type="entry name" value="Mannosyl_trans2"/>
    <property type="match status" value="1"/>
</dbReference>
<evidence type="ECO:0000313" key="14">
    <source>
        <dbReference type="EMBL" id="RSH90453.1"/>
    </source>
</evidence>
<proteinExistence type="inferred from homology"/>
<evidence type="ECO:0000256" key="10">
    <source>
        <dbReference type="ARBA" id="ARBA00022989"/>
    </source>
</evidence>
<accession>A0A427YHF6</accession>
<keyword evidence="15" id="KW-1185">Reference proteome</keyword>
<dbReference type="AlphaFoldDB" id="A0A427YHF6"/>
<dbReference type="PANTHER" id="PTHR12468:SF2">
    <property type="entry name" value="GPI MANNOSYLTRANSFERASE 2"/>
    <property type="match status" value="1"/>
</dbReference>
<dbReference type="InterPro" id="IPR007315">
    <property type="entry name" value="PIG-V/Gpi18"/>
</dbReference>
<dbReference type="GO" id="GO:0000009">
    <property type="term" value="F:alpha-1,6-mannosyltransferase activity"/>
    <property type="evidence" value="ECO:0007669"/>
    <property type="project" value="InterPro"/>
</dbReference>
<keyword evidence="9 12" id="KW-0256">Endoplasmic reticulum</keyword>
<comment type="similarity">
    <text evidence="3 12">Belongs to the PIGV family.</text>
</comment>
<dbReference type="GO" id="GO:0005789">
    <property type="term" value="C:endoplasmic reticulum membrane"/>
    <property type="evidence" value="ECO:0007669"/>
    <property type="project" value="UniProtKB-SubCell"/>
</dbReference>
<feature type="transmembrane region" description="Helical" evidence="12">
    <location>
        <begin position="347"/>
        <end position="365"/>
    </location>
</feature>
<dbReference type="EC" id="2.4.1.-" evidence="12"/>
<dbReference type="UniPathway" id="UPA00196"/>